<feature type="domain" description="eCIS core" evidence="2">
    <location>
        <begin position="89"/>
        <end position="159"/>
    </location>
</feature>
<evidence type="ECO:0000313" key="3">
    <source>
        <dbReference type="EMBL" id="QKW50460.1"/>
    </source>
</evidence>
<dbReference type="InterPro" id="IPR025295">
    <property type="entry name" value="eCIS_core_dom"/>
</dbReference>
<dbReference type="EMBL" id="CP054929">
    <property type="protein sequence ID" value="QKW50460.1"/>
    <property type="molecule type" value="Genomic_DNA"/>
</dbReference>
<proteinExistence type="predicted"/>
<evidence type="ECO:0000259" key="2">
    <source>
        <dbReference type="Pfam" id="PF13699"/>
    </source>
</evidence>
<keyword evidence="4" id="KW-1185">Reference proteome</keyword>
<gene>
    <name evidence="3" type="ORF">HUT08_13995</name>
</gene>
<feature type="compositionally biased region" description="Basic and acidic residues" evidence="1">
    <location>
        <begin position="62"/>
        <end position="76"/>
    </location>
</feature>
<feature type="compositionally biased region" description="Basic and acidic residues" evidence="1">
    <location>
        <begin position="1"/>
        <end position="16"/>
    </location>
</feature>
<feature type="region of interest" description="Disordered" evidence="1">
    <location>
        <begin position="1"/>
        <end position="76"/>
    </location>
</feature>
<protein>
    <submittedName>
        <fullName evidence="3">DUF4157 domain-containing protein</fullName>
    </submittedName>
</protein>
<dbReference type="AlphaFoldDB" id="A0A7H8N7D0"/>
<dbReference type="Pfam" id="PF13699">
    <property type="entry name" value="eCIS_core"/>
    <property type="match status" value="1"/>
</dbReference>
<accession>A0A7H8N7D0</accession>
<evidence type="ECO:0000313" key="4">
    <source>
        <dbReference type="Proteomes" id="UP000509303"/>
    </source>
</evidence>
<reference evidence="3 4" key="1">
    <citation type="submission" date="2020-06" db="EMBL/GenBank/DDBJ databases">
        <title>Genome mining for natural products.</title>
        <authorList>
            <person name="Zhang B."/>
            <person name="Shi J."/>
            <person name="Ge H."/>
        </authorList>
    </citation>
    <scope>NUCLEOTIDE SEQUENCE [LARGE SCALE GENOMIC DNA]</scope>
    <source>
        <strain evidence="3 4">NA00687</strain>
    </source>
</reference>
<organism evidence="3 4">
    <name type="scientific">Streptomyces buecherae</name>
    <dbReference type="NCBI Taxonomy" id="2763006"/>
    <lineage>
        <taxon>Bacteria</taxon>
        <taxon>Bacillati</taxon>
        <taxon>Actinomycetota</taxon>
        <taxon>Actinomycetes</taxon>
        <taxon>Kitasatosporales</taxon>
        <taxon>Streptomycetaceae</taxon>
        <taxon>Streptomyces</taxon>
    </lineage>
</organism>
<sequence length="526" mass="57098">MHTDGHAKSSETEKSRRSAAPAHRATTPPPPLLALQRSAGNATVVQMIRRANGPREGRRHRPELTHPQTERPVQRSVVHDVLRSPGRSLDQGTRAEMEARLGADFSDVRIHTGSSASASAAEIGARAYTSGKHVVLGDGGGDKHTLAHELTHVIQQRQGPVAGTDGGGGLKVSDPSDRYEREAEAHATRVMAENWAAAKPAEMTAAVTMPAVRPSVQRAIANQHFPSEDDGNNAIAQQFFTNVDAVTQHAHQQVIKDPYFKDIKIKEKYRGGHVQNWTTKWDSFMKGGRPQLLAAAFGYAVEAIVTSEVEGSDPISKLPIVAQITRGGTRADLGLKSSDYKDLAWIDITASENAGHIDNKDDWSKYVAIFAEVTYPSLTGGTLSLMRQHAQGGAPMSEAELNTRLAAADAEHAERQRKWHGLGDEILDKQFQASIRERTKLAQSIWQFHKEEVHGVIAELLGEEFNAPTPPVEMVPSILAALGRNPTADKWGQFTTGTSVTTNAGEAWLIDHPHPRLDDGAAASQQ</sequence>
<evidence type="ECO:0000256" key="1">
    <source>
        <dbReference type="SAM" id="MobiDB-lite"/>
    </source>
</evidence>
<name>A0A7H8N7D0_9ACTN</name>
<dbReference type="Proteomes" id="UP000509303">
    <property type="component" value="Chromosome"/>
</dbReference>